<evidence type="ECO:0000313" key="2">
    <source>
        <dbReference type="EMBL" id="MBB3928332.1"/>
    </source>
</evidence>
<dbReference type="EMBL" id="JACIDT010000022">
    <property type="protein sequence ID" value="MBB3928332.1"/>
    <property type="molecule type" value="Genomic_DNA"/>
</dbReference>
<dbReference type="Proteomes" id="UP000571950">
    <property type="component" value="Unassembled WGS sequence"/>
</dbReference>
<keyword evidence="1" id="KW-0472">Membrane</keyword>
<reference evidence="2 3" key="1">
    <citation type="submission" date="2020-08" db="EMBL/GenBank/DDBJ databases">
        <title>Genomic Encyclopedia of Type Strains, Phase IV (KMG-IV): sequencing the most valuable type-strain genomes for metagenomic binning, comparative biology and taxonomic classification.</title>
        <authorList>
            <person name="Goeker M."/>
        </authorList>
    </citation>
    <scope>NUCLEOTIDE SEQUENCE [LARGE SCALE GENOMIC DNA]</scope>
    <source>
        <strain evidence="2 3">DSM 26189</strain>
    </source>
</reference>
<evidence type="ECO:0000256" key="1">
    <source>
        <dbReference type="SAM" id="Phobius"/>
    </source>
</evidence>
<feature type="transmembrane region" description="Helical" evidence="1">
    <location>
        <begin position="12"/>
        <end position="37"/>
    </location>
</feature>
<gene>
    <name evidence="2" type="ORF">GGR43_004076</name>
</gene>
<feature type="transmembrane region" description="Helical" evidence="1">
    <location>
        <begin position="43"/>
        <end position="66"/>
    </location>
</feature>
<comment type="caution">
    <text evidence="2">The sequence shown here is derived from an EMBL/GenBank/DDBJ whole genome shotgun (WGS) entry which is preliminary data.</text>
</comment>
<organism evidence="2 3">
    <name type="scientific">Sphingobium jiangsuense</name>
    <dbReference type="NCBI Taxonomy" id="870476"/>
    <lineage>
        <taxon>Bacteria</taxon>
        <taxon>Pseudomonadati</taxon>
        <taxon>Pseudomonadota</taxon>
        <taxon>Alphaproteobacteria</taxon>
        <taxon>Sphingomonadales</taxon>
        <taxon>Sphingomonadaceae</taxon>
        <taxon>Sphingobium</taxon>
    </lineage>
</organism>
<name>A0A7W6FS40_9SPHN</name>
<keyword evidence="1" id="KW-0812">Transmembrane</keyword>
<protein>
    <submittedName>
        <fullName evidence="2">Uncharacterized protein</fullName>
    </submittedName>
</protein>
<keyword evidence="3" id="KW-1185">Reference proteome</keyword>
<accession>A0A7W6FS40</accession>
<dbReference type="AlphaFoldDB" id="A0A7W6FS40"/>
<keyword evidence="1" id="KW-1133">Transmembrane helix</keyword>
<sequence>MSWSARDWRQFSALLLMALAAIPLTMVMAAALWIVQIDPRNHYAFWLGQSAAALIALDLLGLSAILGRRTFKFKVGDNSVEATGEEADRIMEQTK</sequence>
<proteinExistence type="predicted"/>
<evidence type="ECO:0000313" key="3">
    <source>
        <dbReference type="Proteomes" id="UP000571950"/>
    </source>
</evidence>
<dbReference type="RefSeq" id="WP_188073613.1">
    <property type="nucleotide sequence ID" value="NZ_BSPS01000044.1"/>
</dbReference>